<sequence length="91" mass="10263">MLRRLDRIRFRGTRREEFVDFTDSPNTSDNEGTEDVPIKAQISSRDTEELRDVDAEADLLSEAQAGPGFSVALGDDRNDLTEVKGCWRSLC</sequence>
<name>A0AAW0N6K6_9GOBI</name>
<organism evidence="1 2">
    <name type="scientific">Mugilogobius chulae</name>
    <name type="common">yellowstripe goby</name>
    <dbReference type="NCBI Taxonomy" id="88201"/>
    <lineage>
        <taxon>Eukaryota</taxon>
        <taxon>Metazoa</taxon>
        <taxon>Chordata</taxon>
        <taxon>Craniata</taxon>
        <taxon>Vertebrata</taxon>
        <taxon>Euteleostomi</taxon>
        <taxon>Actinopterygii</taxon>
        <taxon>Neopterygii</taxon>
        <taxon>Teleostei</taxon>
        <taxon>Neoteleostei</taxon>
        <taxon>Acanthomorphata</taxon>
        <taxon>Gobiaria</taxon>
        <taxon>Gobiiformes</taxon>
        <taxon>Gobioidei</taxon>
        <taxon>Gobiidae</taxon>
        <taxon>Gobionellinae</taxon>
        <taxon>Mugilogobius</taxon>
    </lineage>
</organism>
<dbReference type="Proteomes" id="UP001460270">
    <property type="component" value="Unassembled WGS sequence"/>
</dbReference>
<evidence type="ECO:0000313" key="2">
    <source>
        <dbReference type="Proteomes" id="UP001460270"/>
    </source>
</evidence>
<protein>
    <submittedName>
        <fullName evidence="1">Uncharacterized protein</fullName>
    </submittedName>
</protein>
<gene>
    <name evidence="1" type="ORF">WMY93_022283</name>
</gene>
<dbReference type="EMBL" id="JBBPFD010000016">
    <property type="protein sequence ID" value="KAK7893131.1"/>
    <property type="molecule type" value="Genomic_DNA"/>
</dbReference>
<proteinExistence type="predicted"/>
<comment type="caution">
    <text evidence="1">The sequence shown here is derived from an EMBL/GenBank/DDBJ whole genome shotgun (WGS) entry which is preliminary data.</text>
</comment>
<keyword evidence="2" id="KW-1185">Reference proteome</keyword>
<reference evidence="2" key="1">
    <citation type="submission" date="2024-04" db="EMBL/GenBank/DDBJ databases">
        <title>Salinicola lusitanus LLJ914,a marine bacterium isolated from the Okinawa Trough.</title>
        <authorList>
            <person name="Li J."/>
        </authorList>
    </citation>
    <scope>NUCLEOTIDE SEQUENCE [LARGE SCALE GENOMIC DNA]</scope>
</reference>
<dbReference type="AlphaFoldDB" id="A0AAW0N6K6"/>
<accession>A0AAW0N6K6</accession>
<evidence type="ECO:0000313" key="1">
    <source>
        <dbReference type="EMBL" id="KAK7893131.1"/>
    </source>
</evidence>